<feature type="region of interest" description="Disordered" evidence="2">
    <location>
        <begin position="311"/>
        <end position="332"/>
    </location>
</feature>
<proteinExistence type="inferred from homology"/>
<dbReference type="InterPro" id="IPR051265">
    <property type="entry name" value="HIBADH-related_NP60_sf"/>
</dbReference>
<dbReference type="GO" id="GO:0140673">
    <property type="term" value="P:transcription elongation-coupled chromatin remodeling"/>
    <property type="evidence" value="ECO:0007669"/>
    <property type="project" value="TreeGrafter"/>
</dbReference>
<dbReference type="SUPFAM" id="SSF51735">
    <property type="entry name" value="NAD(P)-binding Rossmann-fold domains"/>
    <property type="match status" value="1"/>
</dbReference>
<evidence type="ECO:0000256" key="1">
    <source>
        <dbReference type="ARBA" id="ARBA00007598"/>
    </source>
</evidence>
<evidence type="ECO:0000313" key="6">
    <source>
        <dbReference type="Proteomes" id="UP001301769"/>
    </source>
</evidence>
<dbReference type="PANTHER" id="PTHR43580">
    <property type="entry name" value="OXIDOREDUCTASE GLYR1-RELATED"/>
    <property type="match status" value="1"/>
</dbReference>
<sequence>MADTKVPETEAKPRIGIISMGDMGSGLARLIVAHGYHVVTNCTGRSEDTISRARAAGVENLPTDNDLITNCDLILSIVPPKDALQTAERILSAISSPDNHRPSGKKPLYFADMNAVSPATVRSIASLFSPFPDSTIRFIDGSILGGPPSPPQEGQGQKWTTPLLPTSGPFSLSHLDPTNALPRILSNKHISDSIGQASALKMCFASLSKGYTAIAVQTVTTAYRLGVLDHLKDSLRQLSPANLERMERAVVGMAPKAYRWVREMEEISETHAQDGGFLTTSAAQGEIEGIFDGAAGIFRFVAEGTVLGEEKVPTAGTDSGSASNKRVRETTTEDVARCMAEGLEARENKKRKETHKEQVVEE</sequence>
<dbReference type="InterPro" id="IPR008927">
    <property type="entry name" value="6-PGluconate_DH-like_C_sf"/>
</dbReference>
<dbReference type="PANTHER" id="PTHR43580:SF2">
    <property type="entry name" value="CYTOKINE-LIKE NUCLEAR FACTOR N-PAC"/>
    <property type="match status" value="1"/>
</dbReference>
<reference evidence="5" key="2">
    <citation type="submission" date="2023-05" db="EMBL/GenBank/DDBJ databases">
        <authorList>
            <consortium name="Lawrence Berkeley National Laboratory"/>
            <person name="Steindorff A."/>
            <person name="Hensen N."/>
            <person name="Bonometti L."/>
            <person name="Westerberg I."/>
            <person name="Brannstrom I.O."/>
            <person name="Guillou S."/>
            <person name="Cros-Aarteil S."/>
            <person name="Calhoun S."/>
            <person name="Haridas S."/>
            <person name="Kuo A."/>
            <person name="Mondo S."/>
            <person name="Pangilinan J."/>
            <person name="Riley R."/>
            <person name="Labutti K."/>
            <person name="Andreopoulos B."/>
            <person name="Lipzen A."/>
            <person name="Chen C."/>
            <person name="Yanf M."/>
            <person name="Daum C."/>
            <person name="Ng V."/>
            <person name="Clum A."/>
            <person name="Ohm R."/>
            <person name="Martin F."/>
            <person name="Silar P."/>
            <person name="Natvig D."/>
            <person name="Lalanne C."/>
            <person name="Gautier V."/>
            <person name="Ament-Velasquez S.L."/>
            <person name="Kruys A."/>
            <person name="Hutchinson M.I."/>
            <person name="Powell A.J."/>
            <person name="Barry K."/>
            <person name="Miller A.N."/>
            <person name="Grigoriev I.V."/>
            <person name="Debuchy R."/>
            <person name="Gladieux P."/>
            <person name="Thoren M.H."/>
            <person name="Johannesson H."/>
        </authorList>
    </citation>
    <scope>NUCLEOTIDE SEQUENCE</scope>
    <source>
        <strain evidence="5">PSN293</strain>
    </source>
</reference>
<dbReference type="Gene3D" id="3.40.50.720">
    <property type="entry name" value="NAD(P)-binding Rossmann-like Domain"/>
    <property type="match status" value="1"/>
</dbReference>
<dbReference type="GO" id="GO:0031491">
    <property type="term" value="F:nucleosome binding"/>
    <property type="evidence" value="ECO:0007669"/>
    <property type="project" value="TreeGrafter"/>
</dbReference>
<dbReference type="InterPro" id="IPR028939">
    <property type="entry name" value="P5C_Rdtase_cat_N"/>
</dbReference>
<dbReference type="Proteomes" id="UP001301769">
    <property type="component" value="Unassembled WGS sequence"/>
</dbReference>
<comment type="caution">
    <text evidence="5">The sequence shown here is derived from an EMBL/GenBank/DDBJ whole genome shotgun (WGS) entry which is preliminary data.</text>
</comment>
<dbReference type="Gene3D" id="1.10.1040.10">
    <property type="entry name" value="N-(1-d-carboxylethyl)-l-norvaline Dehydrogenase, domain 2"/>
    <property type="match status" value="1"/>
</dbReference>
<feature type="region of interest" description="Disordered" evidence="2">
    <location>
        <begin position="343"/>
        <end position="362"/>
    </location>
</feature>
<reference evidence="5" key="1">
    <citation type="journal article" date="2023" name="Mol. Phylogenet. Evol.">
        <title>Genome-scale phylogeny and comparative genomics of the fungal order Sordariales.</title>
        <authorList>
            <person name="Hensen N."/>
            <person name="Bonometti L."/>
            <person name="Westerberg I."/>
            <person name="Brannstrom I.O."/>
            <person name="Guillou S."/>
            <person name="Cros-Aarteil S."/>
            <person name="Calhoun S."/>
            <person name="Haridas S."/>
            <person name="Kuo A."/>
            <person name="Mondo S."/>
            <person name="Pangilinan J."/>
            <person name="Riley R."/>
            <person name="LaButti K."/>
            <person name="Andreopoulos B."/>
            <person name="Lipzen A."/>
            <person name="Chen C."/>
            <person name="Yan M."/>
            <person name="Daum C."/>
            <person name="Ng V."/>
            <person name="Clum A."/>
            <person name="Steindorff A."/>
            <person name="Ohm R.A."/>
            <person name="Martin F."/>
            <person name="Silar P."/>
            <person name="Natvig D.O."/>
            <person name="Lalanne C."/>
            <person name="Gautier V."/>
            <person name="Ament-Velasquez S.L."/>
            <person name="Kruys A."/>
            <person name="Hutchinson M.I."/>
            <person name="Powell A.J."/>
            <person name="Barry K."/>
            <person name="Miller A.N."/>
            <person name="Grigoriev I.V."/>
            <person name="Debuchy R."/>
            <person name="Gladieux P."/>
            <person name="Hiltunen Thoren M."/>
            <person name="Johannesson H."/>
        </authorList>
    </citation>
    <scope>NUCLEOTIDE SEQUENCE</scope>
    <source>
        <strain evidence="5">PSN293</strain>
    </source>
</reference>
<dbReference type="SUPFAM" id="SSF48179">
    <property type="entry name" value="6-phosphogluconate dehydrogenase C-terminal domain-like"/>
    <property type="match status" value="1"/>
</dbReference>
<gene>
    <name evidence="5" type="ORF">QBC37DRAFT_41304</name>
</gene>
<comment type="similarity">
    <text evidence="1">Belongs to the HIBADH-related family. NP60 subfamily.</text>
</comment>
<name>A0AAN6YFL0_9PEZI</name>
<dbReference type="EMBL" id="MU858058">
    <property type="protein sequence ID" value="KAK4217721.1"/>
    <property type="molecule type" value="Genomic_DNA"/>
</dbReference>
<dbReference type="InterPro" id="IPR036291">
    <property type="entry name" value="NAD(P)-bd_dom_sf"/>
</dbReference>
<organism evidence="5 6">
    <name type="scientific">Rhypophila decipiens</name>
    <dbReference type="NCBI Taxonomy" id="261697"/>
    <lineage>
        <taxon>Eukaryota</taxon>
        <taxon>Fungi</taxon>
        <taxon>Dikarya</taxon>
        <taxon>Ascomycota</taxon>
        <taxon>Pezizomycotina</taxon>
        <taxon>Sordariomycetes</taxon>
        <taxon>Sordariomycetidae</taxon>
        <taxon>Sordariales</taxon>
        <taxon>Naviculisporaceae</taxon>
        <taxon>Rhypophila</taxon>
    </lineage>
</organism>
<dbReference type="GO" id="GO:0003677">
    <property type="term" value="F:DNA binding"/>
    <property type="evidence" value="ECO:0007669"/>
    <property type="project" value="TreeGrafter"/>
</dbReference>
<evidence type="ECO:0000256" key="2">
    <source>
        <dbReference type="SAM" id="MobiDB-lite"/>
    </source>
</evidence>
<evidence type="ECO:0000313" key="5">
    <source>
        <dbReference type="EMBL" id="KAK4217721.1"/>
    </source>
</evidence>
<dbReference type="Pfam" id="PF09130">
    <property type="entry name" value="DUF1932"/>
    <property type="match status" value="1"/>
</dbReference>
<evidence type="ECO:0000259" key="4">
    <source>
        <dbReference type="Pfam" id="PF09130"/>
    </source>
</evidence>
<dbReference type="Pfam" id="PF03807">
    <property type="entry name" value="F420_oxidored"/>
    <property type="match status" value="1"/>
</dbReference>
<keyword evidence="6" id="KW-1185">Reference proteome</keyword>
<dbReference type="GO" id="GO:0000785">
    <property type="term" value="C:chromatin"/>
    <property type="evidence" value="ECO:0007669"/>
    <property type="project" value="TreeGrafter"/>
</dbReference>
<dbReference type="InterPro" id="IPR013328">
    <property type="entry name" value="6PGD_dom2"/>
</dbReference>
<dbReference type="InterPro" id="IPR015814">
    <property type="entry name" value="Pgluconate_DH_NAD-bd_C"/>
</dbReference>
<feature type="domain" description="Pyrroline-5-carboxylate reductase catalytic N-terminal" evidence="3">
    <location>
        <begin position="14"/>
        <end position="90"/>
    </location>
</feature>
<feature type="domain" description="Phosphogluconate dehydrogenase NAD-binding putative C-terminal" evidence="4">
    <location>
        <begin position="222"/>
        <end position="301"/>
    </location>
</feature>
<evidence type="ECO:0000259" key="3">
    <source>
        <dbReference type="Pfam" id="PF03807"/>
    </source>
</evidence>
<accession>A0AAN6YFL0</accession>
<protein>
    <submittedName>
        <fullName evidence="5">6-phosphogluconate dehydrogenase</fullName>
    </submittedName>
</protein>
<dbReference type="AlphaFoldDB" id="A0AAN6YFL0"/>